<reference evidence="1" key="1">
    <citation type="submission" date="2020-04" db="EMBL/GenBank/DDBJ databases">
        <authorList>
            <person name="Alioto T."/>
            <person name="Alioto T."/>
            <person name="Gomez Garrido J."/>
        </authorList>
    </citation>
    <scope>NUCLEOTIDE SEQUENCE</scope>
    <source>
        <strain evidence="1">A484AB</strain>
    </source>
</reference>
<dbReference type="Gene3D" id="3.40.50.300">
    <property type="entry name" value="P-loop containing nucleotide triphosphate hydrolases"/>
    <property type="match status" value="1"/>
</dbReference>
<organism evidence="1 2">
    <name type="scientific">Paramuricea clavata</name>
    <name type="common">Red gorgonian</name>
    <name type="synonym">Violescent sea-whip</name>
    <dbReference type="NCBI Taxonomy" id="317549"/>
    <lineage>
        <taxon>Eukaryota</taxon>
        <taxon>Metazoa</taxon>
        <taxon>Cnidaria</taxon>
        <taxon>Anthozoa</taxon>
        <taxon>Octocorallia</taxon>
        <taxon>Malacalcyonacea</taxon>
        <taxon>Plexauridae</taxon>
        <taxon>Paramuricea</taxon>
    </lineage>
</organism>
<accession>A0A6S7JY80</accession>
<evidence type="ECO:0000313" key="1">
    <source>
        <dbReference type="EMBL" id="CAB4036797.1"/>
    </source>
</evidence>
<evidence type="ECO:0000313" key="2">
    <source>
        <dbReference type="Proteomes" id="UP001152795"/>
    </source>
</evidence>
<dbReference type="Proteomes" id="UP001152795">
    <property type="component" value="Unassembled WGS sequence"/>
</dbReference>
<dbReference type="OrthoDB" id="5981483at2759"/>
<dbReference type="AlphaFoldDB" id="A0A6S7JY80"/>
<protein>
    <submittedName>
        <fullName evidence="1">Uncharacterized protein</fullName>
    </submittedName>
</protein>
<gene>
    <name evidence="1" type="ORF">PACLA_8A066446</name>
</gene>
<name>A0A6S7JY80_PARCT</name>
<keyword evidence="2" id="KW-1185">Reference proteome</keyword>
<comment type="caution">
    <text evidence="1">The sequence shown here is derived from an EMBL/GenBank/DDBJ whole genome shotgun (WGS) entry which is preliminary data.</text>
</comment>
<dbReference type="SUPFAM" id="SSF52540">
    <property type="entry name" value="P-loop containing nucleoside triphosphate hydrolases"/>
    <property type="match status" value="1"/>
</dbReference>
<dbReference type="EMBL" id="CACRXK020022424">
    <property type="protein sequence ID" value="CAB4036797.1"/>
    <property type="molecule type" value="Genomic_DNA"/>
</dbReference>
<proteinExistence type="predicted"/>
<dbReference type="PANTHER" id="PTHR26392:SF92">
    <property type="entry name" value="PROTEIN KINASE DOMAIN-CONTAINING PROTEIN"/>
    <property type="match status" value="1"/>
</dbReference>
<sequence length="143" mass="16540">MDQVLMNYLPNAFAFMYVINVTNAGGLQKDLKDKLQKIHEKVESLEGGSEENNRLAECSLFVCNKWDLVPEDQRDETKKYVVKKLKECWPGANLDNQIVFMSTTNAIKAQQYGGVTKEFDDLLEKIKQIILKAINIRLYNHWL</sequence>
<dbReference type="PANTHER" id="PTHR26392">
    <property type="entry name" value="MITOGEN-ACTIVATED PROTEIN KINASE KINASE KINASE 7-RELATED"/>
    <property type="match status" value="1"/>
</dbReference>
<dbReference type="InterPro" id="IPR027417">
    <property type="entry name" value="P-loop_NTPase"/>
</dbReference>